<gene>
    <name evidence="1" type="ORF">ERX55_08240</name>
</gene>
<evidence type="ECO:0000313" key="1">
    <source>
        <dbReference type="EMBL" id="TDM13573.1"/>
    </source>
</evidence>
<keyword evidence="2" id="KW-1185">Reference proteome</keyword>
<sequence>MKVKRFDLYEELWTKSRTAYCNEHDLEFENLKEIIKEHDIPLPPSNYLYHYRKGNILPKHPIQGDNYEIFLVHRKSEKDKLFEKWCYFDDEKKEELFAIYSNIKLPERVGRYHKLIVGHREYVKEQKRLDREAERHPFGRRNFNNKQQNVLNTHRISDKTLSDFYVLTDTLFKALESAGCTVSVYDKRIVIKLKSAKEVDTLNSKNGTPSKVFATDFTYLLHFRDKNNQIKNEGG</sequence>
<organism evidence="1 2">
    <name type="scientific">Macrococcus bovicus</name>
    <dbReference type="NCBI Taxonomy" id="69968"/>
    <lineage>
        <taxon>Bacteria</taxon>
        <taxon>Bacillati</taxon>
        <taxon>Bacillota</taxon>
        <taxon>Bacilli</taxon>
        <taxon>Bacillales</taxon>
        <taxon>Staphylococcaceae</taxon>
        <taxon>Macrococcus</taxon>
    </lineage>
</organism>
<evidence type="ECO:0000313" key="2">
    <source>
        <dbReference type="Proteomes" id="UP000294843"/>
    </source>
</evidence>
<comment type="caution">
    <text evidence="1">The sequence shown here is derived from an EMBL/GenBank/DDBJ whole genome shotgun (WGS) entry which is preliminary data.</text>
</comment>
<reference evidence="1 2" key="1">
    <citation type="submission" date="2019-01" db="EMBL/GenBank/DDBJ databases">
        <title>Draft genome sequences of the type strains of six Macrococcus species.</title>
        <authorList>
            <person name="Mazhar S."/>
            <person name="Altermann E."/>
            <person name="Hill C."/>
            <person name="Mcauliffe O."/>
        </authorList>
    </citation>
    <scope>NUCLEOTIDE SEQUENCE [LARGE SCALE GENOMIC DNA]</scope>
    <source>
        <strain evidence="1 2">ATCC 51825</strain>
    </source>
</reference>
<proteinExistence type="predicted"/>
<protein>
    <submittedName>
        <fullName evidence="1">Uncharacterized protein</fullName>
    </submittedName>
</protein>
<dbReference type="OrthoDB" id="2396834at2"/>
<dbReference type="EMBL" id="SCWF01000009">
    <property type="protein sequence ID" value="TDM13573.1"/>
    <property type="molecule type" value="Genomic_DNA"/>
</dbReference>
<dbReference type="AlphaFoldDB" id="A0A4R6BZH4"/>
<dbReference type="Proteomes" id="UP000294843">
    <property type="component" value="Unassembled WGS sequence"/>
</dbReference>
<dbReference type="RefSeq" id="WP_133452097.1">
    <property type="nucleotide sequence ID" value="NZ_SCWF01000009.1"/>
</dbReference>
<name>A0A4R6BZH4_9STAP</name>
<accession>A0A4R6BZH4</accession>